<dbReference type="Pfam" id="PF17389">
    <property type="entry name" value="Bac_rhamnosid6H"/>
    <property type="match status" value="1"/>
</dbReference>
<dbReference type="Gene3D" id="1.50.10.10">
    <property type="match status" value="1"/>
</dbReference>
<dbReference type="InterPro" id="IPR016007">
    <property type="entry name" value="Alpha_rhamnosid"/>
</dbReference>
<dbReference type="Gene3D" id="2.60.120.260">
    <property type="entry name" value="Galactose-binding domain-like"/>
    <property type="match status" value="2"/>
</dbReference>
<reference evidence="6" key="1">
    <citation type="submission" date="2021-02" db="EMBL/GenBank/DDBJ databases">
        <authorList>
            <person name="Nowell W R."/>
        </authorList>
    </citation>
    <scope>NUCLEOTIDE SEQUENCE</scope>
</reference>
<dbReference type="InterPro" id="IPR008928">
    <property type="entry name" value="6-hairpin_glycosidase_sf"/>
</dbReference>
<sequence>MNSANLLWIGSTQINMNELRKEFMVPNTSPIRTAITYISGLGYYELYLNGNNVDPSRKLDPGWTTYEKHTFFVSFDLTANITVGMNAVGVKLGNGWYSRELQRESNYGPPRLLFILTITFENGEVMQVFSDQTWRGRTGSILYDSVYNGELYDARNVRPDWARVGFNDSLSAWIMPELMPPPLNITLNGQLILQDMLPIRAGLDALHFETSQENGYLKTDDIGEIKGAPLTDRGSGVLKPVAMWQPTTGIHMFDIGQNMAGWCRVKLRGARGVGVYIRHSEILAQPLMSTGQSYGGINTESLRSAAQTDIYVLRGDPAGEIYEPTFTVHGFRYLSVSGAPNPLTVDDIECPLVHSETTLKGHFVTSNPVVNQIQHNVQWGQLSNIMAVPTACSQRDERTGWTGDTALSVDEALYNFDLMKFYLNYLNLIIDLQLANGAIPDVAPGGGGYPADPNWGTALPTITWQLYRHYNDSQILADYYNPVRAYVENIRSGYNNTGLVNLAYQFGDWVPPPPYPQTNAHLIASTENDCIQFSTDPLRKDFMEPALDTLAASGTRCGGNRRERRGACRQLRLQTT</sequence>
<dbReference type="Pfam" id="PF08531">
    <property type="entry name" value="Bac_rhamnosid_N"/>
    <property type="match status" value="1"/>
</dbReference>
<dbReference type="EMBL" id="CAJNOH010000722">
    <property type="protein sequence ID" value="CAF1111447.1"/>
    <property type="molecule type" value="Genomic_DNA"/>
</dbReference>
<dbReference type="Proteomes" id="UP000663854">
    <property type="component" value="Unassembled WGS sequence"/>
</dbReference>
<dbReference type="PANTHER" id="PTHR33307">
    <property type="entry name" value="ALPHA-RHAMNOSIDASE (EUROFUNG)"/>
    <property type="match status" value="1"/>
</dbReference>
<protein>
    <recommendedName>
        <fullName evidence="2">alpha-L-rhamnosidase</fullName>
        <ecNumber evidence="2">3.2.1.40</ecNumber>
    </recommendedName>
</protein>
<dbReference type="GO" id="GO:0005975">
    <property type="term" value="P:carbohydrate metabolic process"/>
    <property type="evidence" value="ECO:0007669"/>
    <property type="project" value="InterPro"/>
</dbReference>
<evidence type="ECO:0000259" key="4">
    <source>
        <dbReference type="Pfam" id="PF08531"/>
    </source>
</evidence>
<evidence type="ECO:0000259" key="5">
    <source>
        <dbReference type="Pfam" id="PF17389"/>
    </source>
</evidence>
<evidence type="ECO:0000313" key="8">
    <source>
        <dbReference type="Proteomes" id="UP000663854"/>
    </source>
</evidence>
<evidence type="ECO:0000256" key="2">
    <source>
        <dbReference type="ARBA" id="ARBA00012652"/>
    </source>
</evidence>
<evidence type="ECO:0000256" key="1">
    <source>
        <dbReference type="ARBA" id="ARBA00001445"/>
    </source>
</evidence>
<comment type="catalytic activity">
    <reaction evidence="1">
        <text>Hydrolysis of terminal non-reducing alpha-L-rhamnose residues in alpha-L-rhamnosides.</text>
        <dbReference type="EC" id="3.2.1.40"/>
    </reaction>
</comment>
<feature type="domain" description="Alpha-L-rhamnosidase six-hairpin glycosidase" evidence="5">
    <location>
        <begin position="361"/>
        <end position="525"/>
    </location>
</feature>
<dbReference type="PANTHER" id="PTHR33307:SF6">
    <property type="entry name" value="ALPHA-RHAMNOSIDASE (EUROFUNG)-RELATED"/>
    <property type="match status" value="1"/>
</dbReference>
<dbReference type="InterPro" id="IPR008902">
    <property type="entry name" value="Rhamnosid_concanavalin"/>
</dbReference>
<gene>
    <name evidence="7" type="ORF">JXQ802_LOCUS30686</name>
    <name evidence="6" type="ORF">PYM288_LOCUS20211</name>
</gene>
<dbReference type="Proteomes" id="UP000663870">
    <property type="component" value="Unassembled WGS sequence"/>
</dbReference>
<feature type="domain" description="Bacterial alpha-L-rhamnosidase N-terminal" evidence="4">
    <location>
        <begin position="31"/>
        <end position="169"/>
    </location>
</feature>
<feature type="domain" description="Alpha-L-rhamnosidase concanavalin-like" evidence="3">
    <location>
        <begin position="249"/>
        <end position="350"/>
    </location>
</feature>
<dbReference type="EMBL" id="CAJNOL010001259">
    <property type="protein sequence ID" value="CAF1323747.1"/>
    <property type="molecule type" value="Genomic_DNA"/>
</dbReference>
<comment type="caution">
    <text evidence="6">The sequence shown here is derived from an EMBL/GenBank/DDBJ whole genome shotgun (WGS) entry which is preliminary data.</text>
</comment>
<organism evidence="6 8">
    <name type="scientific">Rotaria sordida</name>
    <dbReference type="NCBI Taxonomy" id="392033"/>
    <lineage>
        <taxon>Eukaryota</taxon>
        <taxon>Metazoa</taxon>
        <taxon>Spiralia</taxon>
        <taxon>Gnathifera</taxon>
        <taxon>Rotifera</taxon>
        <taxon>Eurotatoria</taxon>
        <taxon>Bdelloidea</taxon>
        <taxon>Philodinida</taxon>
        <taxon>Philodinidae</taxon>
        <taxon>Rotaria</taxon>
    </lineage>
</organism>
<dbReference type="GO" id="GO:0030596">
    <property type="term" value="F:alpha-L-rhamnosidase activity"/>
    <property type="evidence" value="ECO:0007669"/>
    <property type="project" value="UniProtKB-EC"/>
</dbReference>
<dbReference type="InterPro" id="IPR013737">
    <property type="entry name" value="Bac_rhamnosid_N"/>
</dbReference>
<dbReference type="InterPro" id="IPR012341">
    <property type="entry name" value="6hp_glycosidase-like_sf"/>
</dbReference>
<proteinExistence type="predicted"/>
<evidence type="ECO:0000313" key="9">
    <source>
        <dbReference type="Proteomes" id="UP000663870"/>
    </source>
</evidence>
<accession>A0A814PWR7</accession>
<dbReference type="EC" id="3.2.1.40" evidence="2"/>
<keyword evidence="9" id="KW-1185">Reference proteome</keyword>
<dbReference type="AlphaFoldDB" id="A0A814PWR7"/>
<name>A0A814PWR7_9BILA</name>
<evidence type="ECO:0000313" key="6">
    <source>
        <dbReference type="EMBL" id="CAF1111447.1"/>
    </source>
</evidence>
<evidence type="ECO:0000259" key="3">
    <source>
        <dbReference type="Pfam" id="PF05592"/>
    </source>
</evidence>
<evidence type="ECO:0000313" key="7">
    <source>
        <dbReference type="EMBL" id="CAF1323747.1"/>
    </source>
</evidence>
<dbReference type="Pfam" id="PF05592">
    <property type="entry name" value="Bac_rhamnosid"/>
    <property type="match status" value="1"/>
</dbReference>
<dbReference type="SUPFAM" id="SSF48208">
    <property type="entry name" value="Six-hairpin glycosidases"/>
    <property type="match status" value="1"/>
</dbReference>
<dbReference type="InterPro" id="IPR035396">
    <property type="entry name" value="Bac_rhamnosid6H"/>
</dbReference>